<protein>
    <submittedName>
        <fullName evidence="2">NAD-dependent epimerase/dehydratase family protein</fullName>
    </submittedName>
</protein>
<gene>
    <name evidence="2" type="ORF">G0Q07_09790</name>
</gene>
<dbReference type="AlphaFoldDB" id="A0A6C0RFZ8"/>
<dbReference type="Gene3D" id="3.40.50.720">
    <property type="entry name" value="NAD(P)-binding Rossmann-like Domain"/>
    <property type="match status" value="1"/>
</dbReference>
<accession>A0A6C0RFZ8</accession>
<dbReference type="Proteomes" id="UP000474630">
    <property type="component" value="Chromosome"/>
</dbReference>
<dbReference type="SUPFAM" id="SSF51735">
    <property type="entry name" value="NAD(P)-binding Rossmann-fold domains"/>
    <property type="match status" value="1"/>
</dbReference>
<dbReference type="Pfam" id="PF07993">
    <property type="entry name" value="NAD_binding_4"/>
    <property type="match status" value="1"/>
</dbReference>
<evidence type="ECO:0000313" key="2">
    <source>
        <dbReference type="EMBL" id="QIA08001.1"/>
    </source>
</evidence>
<dbReference type="KEGG" id="drc:G0Q07_09790"/>
<evidence type="ECO:0000313" key="3">
    <source>
        <dbReference type="Proteomes" id="UP000474630"/>
    </source>
</evidence>
<evidence type="ECO:0000259" key="1">
    <source>
        <dbReference type="Pfam" id="PF07993"/>
    </source>
</evidence>
<reference evidence="2 3" key="1">
    <citation type="submission" date="2020-02" db="EMBL/GenBank/DDBJ databases">
        <title>Genome sequencing for Draconibacterium sp. strain M1.</title>
        <authorList>
            <person name="Park S.-J."/>
        </authorList>
    </citation>
    <scope>NUCLEOTIDE SEQUENCE [LARGE SCALE GENOMIC DNA]</scope>
    <source>
        <strain evidence="2 3">M1</strain>
    </source>
</reference>
<dbReference type="RefSeq" id="WP_163345922.1">
    <property type="nucleotide sequence ID" value="NZ_CP048409.1"/>
</dbReference>
<dbReference type="InterPro" id="IPR013120">
    <property type="entry name" value="FAR_NAD-bd"/>
</dbReference>
<dbReference type="InterPro" id="IPR036291">
    <property type="entry name" value="NAD(P)-bd_dom_sf"/>
</dbReference>
<feature type="domain" description="Thioester reductase (TE)" evidence="1">
    <location>
        <begin position="7"/>
        <end position="249"/>
    </location>
</feature>
<name>A0A6C0RFZ8_9BACT</name>
<organism evidence="2 3">
    <name type="scientific">Draconibacterium halophilum</name>
    <dbReference type="NCBI Taxonomy" id="2706887"/>
    <lineage>
        <taxon>Bacteria</taxon>
        <taxon>Pseudomonadati</taxon>
        <taxon>Bacteroidota</taxon>
        <taxon>Bacteroidia</taxon>
        <taxon>Marinilabiliales</taxon>
        <taxon>Prolixibacteraceae</taxon>
        <taxon>Draconibacterium</taxon>
    </lineage>
</organism>
<keyword evidence="3" id="KW-1185">Reference proteome</keyword>
<dbReference type="EMBL" id="CP048409">
    <property type="protein sequence ID" value="QIA08001.1"/>
    <property type="molecule type" value="Genomic_DNA"/>
</dbReference>
<proteinExistence type="predicted"/>
<sequence length="369" mass="41478">MKKIVINGANGYVASNFINELLLEKHQVVALARSNQKYTAEERVKAAVTDMNNGKQVDFTNLEVHDYSLFEENFALQDSELKTIFGGNIDYFHFAASLKFDIKSKEEIFGTNLQGVTNSINTFQKFSAKQSRFFFVSTAYSCGRIEVSFKEKFYENAEIDAFRNYYEQSKRYAENVIKDYIDNKGLNACILRLSQVVGNNKTGVTKTDYGIFDFSKRVQKLAKKYPNSVIRLKVDPNSTQNLLPIDTAVTYLMSAVKAEQVPEILNLIAKSSVKNKDLLGSISELLPISLVPDMTLEKEQMNSLERIMAIGMSFTGAYIDTNIIFDTTNLDSIVEQDISEVSAESVHRMLSYFLNGDSTAKVNGIKAAV</sequence>
<dbReference type="PANTHER" id="PTHR43000">
    <property type="entry name" value="DTDP-D-GLUCOSE 4,6-DEHYDRATASE-RELATED"/>
    <property type="match status" value="1"/>
</dbReference>